<gene>
    <name evidence="12" type="primary">LOC105895450</name>
</gene>
<evidence type="ECO:0000256" key="3">
    <source>
        <dbReference type="ARBA" id="ARBA00022771"/>
    </source>
</evidence>
<dbReference type="InterPro" id="IPR001841">
    <property type="entry name" value="Znf_RING"/>
</dbReference>
<dbReference type="CDD" id="cd13733">
    <property type="entry name" value="SPRY_PRY_C-I_1"/>
    <property type="match status" value="1"/>
</dbReference>
<dbReference type="SMART" id="SM00184">
    <property type="entry name" value="RING"/>
    <property type="match status" value="1"/>
</dbReference>
<dbReference type="GO" id="GO:0008270">
    <property type="term" value="F:zinc ion binding"/>
    <property type="evidence" value="ECO:0007669"/>
    <property type="project" value="UniProtKB-KW"/>
</dbReference>
<dbReference type="Gene3D" id="3.30.40.10">
    <property type="entry name" value="Zinc/RING finger domain, C3HC4 (zinc finger)"/>
    <property type="match status" value="1"/>
</dbReference>
<dbReference type="InterPro" id="IPR043136">
    <property type="entry name" value="B30.2/SPRY_sf"/>
</dbReference>
<dbReference type="OrthoDB" id="6270329at2759"/>
<dbReference type="RefSeq" id="XP_012677539.2">
    <property type="nucleotide sequence ID" value="XM_012822085.2"/>
</dbReference>
<dbReference type="Pfam" id="PF25600">
    <property type="entry name" value="TRIM_CC"/>
    <property type="match status" value="1"/>
</dbReference>
<dbReference type="SMART" id="SM00449">
    <property type="entry name" value="SPRY"/>
    <property type="match status" value="1"/>
</dbReference>
<reference evidence="12" key="1">
    <citation type="submission" date="2025-08" db="UniProtKB">
        <authorList>
            <consortium name="RefSeq"/>
        </authorList>
    </citation>
    <scope>IDENTIFICATION</scope>
</reference>
<dbReference type="Pfam" id="PF00622">
    <property type="entry name" value="SPRY"/>
    <property type="match status" value="1"/>
</dbReference>
<dbReference type="Pfam" id="PF13765">
    <property type="entry name" value="PRY"/>
    <property type="match status" value="1"/>
</dbReference>
<dbReference type="PANTHER" id="PTHR25465:SF32">
    <property type="entry name" value="BLOODTHIRSTY-RELATED GENE FAMILY, MEMBER 16 ISOFORM X1-RELATED"/>
    <property type="match status" value="1"/>
</dbReference>
<evidence type="ECO:0000256" key="1">
    <source>
        <dbReference type="ARBA" id="ARBA00022588"/>
    </source>
</evidence>
<dbReference type="SMART" id="SM00589">
    <property type="entry name" value="PRY"/>
    <property type="match status" value="1"/>
</dbReference>
<dbReference type="GeneID" id="105895450"/>
<evidence type="ECO:0000259" key="8">
    <source>
        <dbReference type="PROSITE" id="PS50089"/>
    </source>
</evidence>
<dbReference type="PROSITE" id="PS50188">
    <property type="entry name" value="B302_SPRY"/>
    <property type="match status" value="1"/>
</dbReference>
<feature type="domain" description="B box-type" evidence="9">
    <location>
        <begin position="136"/>
        <end position="176"/>
    </location>
</feature>
<keyword evidence="5" id="KW-0391">Immunity</keyword>
<feature type="coiled-coil region" evidence="7">
    <location>
        <begin position="245"/>
        <end position="283"/>
    </location>
</feature>
<dbReference type="AlphaFoldDB" id="A0A6P3VPH6"/>
<dbReference type="InterPro" id="IPR003879">
    <property type="entry name" value="Butyrophylin_SPRY"/>
</dbReference>
<dbReference type="InterPro" id="IPR051051">
    <property type="entry name" value="E3_ubiq-ligase_TRIM/RNF"/>
</dbReference>
<dbReference type="SUPFAM" id="SSF57845">
    <property type="entry name" value="B-box zinc-binding domain"/>
    <property type="match status" value="1"/>
</dbReference>
<dbReference type="InterPro" id="IPR027370">
    <property type="entry name" value="Znf-RING_euk"/>
</dbReference>
<feature type="domain" description="B30.2/SPRY" evidence="10">
    <location>
        <begin position="335"/>
        <end position="532"/>
    </location>
</feature>
<dbReference type="PANTHER" id="PTHR25465">
    <property type="entry name" value="B-BOX DOMAIN CONTAINING"/>
    <property type="match status" value="1"/>
</dbReference>
<dbReference type="InterPro" id="IPR003877">
    <property type="entry name" value="SPRY_dom"/>
</dbReference>
<dbReference type="InterPro" id="IPR013320">
    <property type="entry name" value="ConA-like_dom_sf"/>
</dbReference>
<dbReference type="PROSITE" id="PS50119">
    <property type="entry name" value="ZF_BBOX"/>
    <property type="match status" value="1"/>
</dbReference>
<dbReference type="InterPro" id="IPR006574">
    <property type="entry name" value="PRY"/>
</dbReference>
<keyword evidence="2" id="KW-0479">Metal-binding</keyword>
<proteinExistence type="predicted"/>
<dbReference type="InterPro" id="IPR001870">
    <property type="entry name" value="B30.2/SPRY"/>
</dbReference>
<keyword evidence="3 6" id="KW-0863">Zinc-finger</keyword>
<dbReference type="InterPro" id="IPR013083">
    <property type="entry name" value="Znf_RING/FYVE/PHD"/>
</dbReference>
<dbReference type="SMART" id="SM00336">
    <property type="entry name" value="BBOX"/>
    <property type="match status" value="1"/>
</dbReference>
<feature type="domain" description="RING-type" evidence="8">
    <location>
        <begin position="14"/>
        <end position="54"/>
    </location>
</feature>
<dbReference type="Gene3D" id="3.30.160.60">
    <property type="entry name" value="Classic Zinc Finger"/>
    <property type="match status" value="1"/>
</dbReference>
<dbReference type="InterPro" id="IPR017907">
    <property type="entry name" value="Znf_RING_CS"/>
</dbReference>
<dbReference type="InterPro" id="IPR000315">
    <property type="entry name" value="Znf_B-box"/>
</dbReference>
<evidence type="ECO:0000313" key="12">
    <source>
        <dbReference type="RefSeq" id="XP_012677539.2"/>
    </source>
</evidence>
<evidence type="ECO:0000313" key="11">
    <source>
        <dbReference type="Proteomes" id="UP000515152"/>
    </source>
</evidence>
<evidence type="ECO:0000259" key="10">
    <source>
        <dbReference type="PROSITE" id="PS50188"/>
    </source>
</evidence>
<protein>
    <submittedName>
        <fullName evidence="12">Zinc-binding protein A33-like</fullName>
    </submittedName>
</protein>
<dbReference type="Gene3D" id="2.60.120.920">
    <property type="match status" value="1"/>
</dbReference>
<dbReference type="GO" id="GO:0005737">
    <property type="term" value="C:cytoplasm"/>
    <property type="evidence" value="ECO:0007669"/>
    <property type="project" value="UniProtKB-ARBA"/>
</dbReference>
<sequence>MSSGTHLSEEQLQCSICLAVFTDPVSTPCGHNFCMWCIKEYWDTIQNYQCPMCKEKFSVRPALKVNTTFREVVDDFKKRSGLAKPEVPCDICTGSRPKAVKSCLVCMVSYCEAHLEPHERVAVLKKHTLIDPVKNMEERMCKKHERLLEFFCRDDKMCLCQLCYEAEHQNHSTSPLDVECAHSKIQLEKTYTDTQLMIKERLNQIKRIRHTVQISKKTTEREIATGSEVFDTLIHSVEQSQANLAKEMEGKHTEVQRHAEELIKELEQDIIQLKERNTKLEQLSHTEDYVHLLQVYPSMCKIPEHKVFSEFSINTDLCMAALWEAMSELKQSFQKEIDSLSGIQLKRIQKYKVDVTLDPYTAHPELVLSADMKQVAFGSKRQRLFDNPQRFDSAVSVLAKEGYRSGRFYYEVQVKGKTEWDLGVASESVNRKGVIRLRPEHGYFTLVLRNGTEYTAAASSSIPLTLRENPEKVGVFVDYEEGTVSFYNIEAMTQMYSFTGFSFTEKLYPYFSPFLSDGGRNTAPLIITTVNESEWFRV</sequence>
<dbReference type="PROSITE" id="PS50089">
    <property type="entry name" value="ZF_RING_2"/>
    <property type="match status" value="1"/>
</dbReference>
<dbReference type="PRINTS" id="PR01407">
    <property type="entry name" value="BUTYPHLNCDUF"/>
</dbReference>
<dbReference type="InterPro" id="IPR058030">
    <property type="entry name" value="TRIM8/14/16/25/29/45/65_CC"/>
</dbReference>
<organism evidence="11 12">
    <name type="scientific">Clupea harengus</name>
    <name type="common">Atlantic herring</name>
    <dbReference type="NCBI Taxonomy" id="7950"/>
    <lineage>
        <taxon>Eukaryota</taxon>
        <taxon>Metazoa</taxon>
        <taxon>Chordata</taxon>
        <taxon>Craniata</taxon>
        <taxon>Vertebrata</taxon>
        <taxon>Euteleostomi</taxon>
        <taxon>Actinopterygii</taxon>
        <taxon>Neopterygii</taxon>
        <taxon>Teleostei</taxon>
        <taxon>Clupei</taxon>
        <taxon>Clupeiformes</taxon>
        <taxon>Clupeoidei</taxon>
        <taxon>Clupeidae</taxon>
        <taxon>Clupea</taxon>
    </lineage>
</organism>
<dbReference type="KEGG" id="char:105895450"/>
<name>A0A6P3VPH6_CLUHA</name>
<evidence type="ECO:0000256" key="6">
    <source>
        <dbReference type="PROSITE-ProRule" id="PRU00024"/>
    </source>
</evidence>
<accession>A0A6P3VPH6</accession>
<dbReference type="CDD" id="cd19769">
    <property type="entry name" value="Bbox2_TRIM16-like"/>
    <property type="match status" value="1"/>
</dbReference>
<dbReference type="SUPFAM" id="SSF57850">
    <property type="entry name" value="RING/U-box"/>
    <property type="match status" value="1"/>
</dbReference>
<keyword evidence="1" id="KW-0399">Innate immunity</keyword>
<evidence type="ECO:0000259" key="9">
    <source>
        <dbReference type="PROSITE" id="PS50119"/>
    </source>
</evidence>
<keyword evidence="11" id="KW-1185">Reference proteome</keyword>
<dbReference type="SUPFAM" id="SSF49899">
    <property type="entry name" value="Concanavalin A-like lectins/glucanases"/>
    <property type="match status" value="1"/>
</dbReference>
<evidence type="ECO:0000256" key="7">
    <source>
        <dbReference type="SAM" id="Coils"/>
    </source>
</evidence>
<evidence type="ECO:0000256" key="4">
    <source>
        <dbReference type="ARBA" id="ARBA00022833"/>
    </source>
</evidence>
<dbReference type="CDD" id="cd19802">
    <property type="entry name" value="Bbox1_TRIM8-like"/>
    <property type="match status" value="1"/>
</dbReference>
<dbReference type="Pfam" id="PF13445">
    <property type="entry name" value="zf-RING_UBOX"/>
    <property type="match status" value="1"/>
</dbReference>
<evidence type="ECO:0000256" key="2">
    <source>
        <dbReference type="ARBA" id="ARBA00022723"/>
    </source>
</evidence>
<dbReference type="GO" id="GO:0045087">
    <property type="term" value="P:innate immune response"/>
    <property type="evidence" value="ECO:0007669"/>
    <property type="project" value="UniProtKB-KW"/>
</dbReference>
<evidence type="ECO:0000256" key="5">
    <source>
        <dbReference type="ARBA" id="ARBA00022859"/>
    </source>
</evidence>
<dbReference type="PROSITE" id="PS00518">
    <property type="entry name" value="ZF_RING_1"/>
    <property type="match status" value="1"/>
</dbReference>
<keyword evidence="7" id="KW-0175">Coiled coil</keyword>
<keyword evidence="4" id="KW-0862">Zinc</keyword>
<dbReference type="FunFam" id="2.60.120.920:FF:000004">
    <property type="entry name" value="Butyrophilin subfamily 1 member A1"/>
    <property type="match status" value="1"/>
</dbReference>
<dbReference type="Gene3D" id="4.10.830.40">
    <property type="match status" value="1"/>
</dbReference>
<dbReference type="Pfam" id="PF00643">
    <property type="entry name" value="zf-B_box"/>
    <property type="match status" value="1"/>
</dbReference>
<dbReference type="Proteomes" id="UP000515152">
    <property type="component" value="Chromosome 18"/>
</dbReference>